<keyword evidence="3" id="KW-1185">Reference proteome</keyword>
<name>A0A6G1EJX2_9ORYZ</name>
<dbReference type="EMBL" id="SPHZ02000003">
    <property type="protein sequence ID" value="KAF0924971.1"/>
    <property type="molecule type" value="Genomic_DNA"/>
</dbReference>
<evidence type="ECO:0000256" key="1">
    <source>
        <dbReference type="SAM" id="MobiDB-lite"/>
    </source>
</evidence>
<organism evidence="2 3">
    <name type="scientific">Oryza meyeriana var. granulata</name>
    <dbReference type="NCBI Taxonomy" id="110450"/>
    <lineage>
        <taxon>Eukaryota</taxon>
        <taxon>Viridiplantae</taxon>
        <taxon>Streptophyta</taxon>
        <taxon>Embryophyta</taxon>
        <taxon>Tracheophyta</taxon>
        <taxon>Spermatophyta</taxon>
        <taxon>Magnoliopsida</taxon>
        <taxon>Liliopsida</taxon>
        <taxon>Poales</taxon>
        <taxon>Poaceae</taxon>
        <taxon>BOP clade</taxon>
        <taxon>Oryzoideae</taxon>
        <taxon>Oryzeae</taxon>
        <taxon>Oryzinae</taxon>
        <taxon>Oryza</taxon>
        <taxon>Oryza meyeriana</taxon>
    </lineage>
</organism>
<feature type="region of interest" description="Disordered" evidence="1">
    <location>
        <begin position="30"/>
        <end position="61"/>
    </location>
</feature>
<evidence type="ECO:0000313" key="2">
    <source>
        <dbReference type="EMBL" id="KAF0924971.1"/>
    </source>
</evidence>
<comment type="caution">
    <text evidence="2">The sequence shown here is derived from an EMBL/GenBank/DDBJ whole genome shotgun (WGS) entry which is preliminary data.</text>
</comment>
<dbReference type="Proteomes" id="UP000479710">
    <property type="component" value="Unassembled WGS sequence"/>
</dbReference>
<evidence type="ECO:0000313" key="3">
    <source>
        <dbReference type="Proteomes" id="UP000479710"/>
    </source>
</evidence>
<protein>
    <submittedName>
        <fullName evidence="2">Uncharacterized protein</fullName>
    </submittedName>
</protein>
<proteinExistence type="predicted"/>
<reference evidence="2 3" key="1">
    <citation type="submission" date="2019-11" db="EMBL/GenBank/DDBJ databases">
        <title>Whole genome sequence of Oryza granulata.</title>
        <authorList>
            <person name="Li W."/>
        </authorList>
    </citation>
    <scope>NUCLEOTIDE SEQUENCE [LARGE SCALE GENOMIC DNA]</scope>
    <source>
        <strain evidence="3">cv. Menghai</strain>
        <tissue evidence="2">Leaf</tissue>
    </source>
</reference>
<accession>A0A6G1EJX2</accession>
<dbReference type="AlphaFoldDB" id="A0A6G1EJX2"/>
<sequence>MFGIGKGCFRLGFEVVCDLTFQPPRLFFAEGSPGHYGPTQETHERHDDLAAGGGQDTSTSSSTLEIFGISLSQGFVRCERMASSA</sequence>
<gene>
    <name evidence="2" type="ORF">E2562_015035</name>
</gene>